<feature type="compositionally biased region" description="Polar residues" evidence="1">
    <location>
        <begin position="25"/>
        <end position="34"/>
    </location>
</feature>
<dbReference type="EMBL" id="ML119051">
    <property type="protein sequence ID" value="ROT43441.1"/>
    <property type="molecule type" value="Genomic_DNA"/>
</dbReference>
<dbReference type="AlphaFoldDB" id="A0A3N2Q9K9"/>
<evidence type="ECO:0000256" key="1">
    <source>
        <dbReference type="SAM" id="MobiDB-lite"/>
    </source>
</evidence>
<name>A0A3N2Q9K9_SODAK</name>
<proteinExistence type="predicted"/>
<gene>
    <name evidence="2" type="ORF">SODALDRAFT_355648</name>
</gene>
<accession>A0A3N2Q9K9</accession>
<evidence type="ECO:0000313" key="2">
    <source>
        <dbReference type="EMBL" id="ROT43441.1"/>
    </source>
</evidence>
<dbReference type="RefSeq" id="XP_028471247.1">
    <property type="nucleotide sequence ID" value="XM_028613835.1"/>
</dbReference>
<evidence type="ECO:0000313" key="3">
    <source>
        <dbReference type="Proteomes" id="UP000272025"/>
    </source>
</evidence>
<reference evidence="2 3" key="1">
    <citation type="journal article" date="2018" name="Mol. Ecol.">
        <title>The obligate alkalophilic soda-lake fungus Sodiomyces alkalinus has shifted to a protein diet.</title>
        <authorList>
            <person name="Grum-Grzhimaylo A.A."/>
            <person name="Falkoski D.L."/>
            <person name="van den Heuvel J."/>
            <person name="Valero-Jimenez C.A."/>
            <person name="Min B."/>
            <person name="Choi I.G."/>
            <person name="Lipzen A."/>
            <person name="Daum C.G."/>
            <person name="Aanen D.K."/>
            <person name="Tsang A."/>
            <person name="Henrissat B."/>
            <person name="Bilanenko E.N."/>
            <person name="de Vries R.P."/>
            <person name="van Kan J.A.L."/>
            <person name="Grigoriev I.V."/>
            <person name="Debets A.J.M."/>
        </authorList>
    </citation>
    <scope>NUCLEOTIDE SEQUENCE [LARGE SCALE GENOMIC DNA]</scope>
    <source>
        <strain evidence="2 3">F11</strain>
    </source>
</reference>
<organism evidence="2 3">
    <name type="scientific">Sodiomyces alkalinus (strain CBS 110278 / VKM F-3762 / F11)</name>
    <name type="common">Alkaliphilic filamentous fungus</name>
    <dbReference type="NCBI Taxonomy" id="1314773"/>
    <lineage>
        <taxon>Eukaryota</taxon>
        <taxon>Fungi</taxon>
        <taxon>Dikarya</taxon>
        <taxon>Ascomycota</taxon>
        <taxon>Pezizomycotina</taxon>
        <taxon>Sordariomycetes</taxon>
        <taxon>Hypocreomycetidae</taxon>
        <taxon>Glomerellales</taxon>
        <taxon>Plectosphaerellaceae</taxon>
        <taxon>Sodiomyces</taxon>
    </lineage>
</organism>
<sequence>MSSVLELLKYLAGPIKQRGKETKLKTSYMQNTKEQMVADPPYRRTMSLESEKRKGEGLENSSSVFKKQKQG</sequence>
<dbReference type="GeneID" id="39582313"/>
<keyword evidence="3" id="KW-1185">Reference proteome</keyword>
<protein>
    <submittedName>
        <fullName evidence="2">Uncharacterized protein</fullName>
    </submittedName>
</protein>
<feature type="region of interest" description="Disordered" evidence="1">
    <location>
        <begin position="22"/>
        <end position="71"/>
    </location>
</feature>
<dbReference type="Proteomes" id="UP000272025">
    <property type="component" value="Unassembled WGS sequence"/>
</dbReference>